<organism evidence="1 2">
    <name type="scientific">Flavivirga aquimarina</name>
    <dbReference type="NCBI Taxonomy" id="2027862"/>
    <lineage>
        <taxon>Bacteria</taxon>
        <taxon>Pseudomonadati</taxon>
        <taxon>Bacteroidota</taxon>
        <taxon>Flavobacteriia</taxon>
        <taxon>Flavobacteriales</taxon>
        <taxon>Flavobacteriaceae</taxon>
        <taxon>Flavivirga</taxon>
    </lineage>
</organism>
<proteinExistence type="predicted"/>
<accession>A0ABT8W4Y8</accession>
<protein>
    <recommendedName>
        <fullName evidence="3">Transposase</fullName>
    </recommendedName>
</protein>
<evidence type="ECO:0000313" key="2">
    <source>
        <dbReference type="Proteomes" id="UP001176883"/>
    </source>
</evidence>
<gene>
    <name evidence="1" type="ORF">Q4Q35_00030</name>
</gene>
<reference evidence="1" key="1">
    <citation type="submission" date="2023-07" db="EMBL/GenBank/DDBJ databases">
        <title>Two novel species in the genus Flavivirga.</title>
        <authorList>
            <person name="Kwon K."/>
        </authorList>
    </citation>
    <scope>NUCLEOTIDE SEQUENCE</scope>
    <source>
        <strain evidence="1">KCTC 52353</strain>
    </source>
</reference>
<dbReference type="EMBL" id="JAUOEK010000006">
    <property type="protein sequence ID" value="MDO5968183.1"/>
    <property type="molecule type" value="Genomic_DNA"/>
</dbReference>
<comment type="caution">
    <text evidence="1">The sequence shown here is derived from an EMBL/GenBank/DDBJ whole genome shotgun (WGS) entry which is preliminary data.</text>
</comment>
<keyword evidence="2" id="KW-1185">Reference proteome</keyword>
<dbReference type="Proteomes" id="UP001176883">
    <property type="component" value="Unassembled WGS sequence"/>
</dbReference>
<evidence type="ECO:0008006" key="3">
    <source>
        <dbReference type="Google" id="ProtNLM"/>
    </source>
</evidence>
<sequence length="50" mass="6016">MAGQKDYDVFANKYPMDGELEQQNDKIEAMHKLVCCRKNHTYPNHIYKWL</sequence>
<name>A0ABT8W4Y8_9FLAO</name>
<evidence type="ECO:0000313" key="1">
    <source>
        <dbReference type="EMBL" id="MDO5968183.1"/>
    </source>
</evidence>
<dbReference type="RefSeq" id="WP_303275867.1">
    <property type="nucleotide sequence ID" value="NZ_JAUOEK010000006.1"/>
</dbReference>